<dbReference type="Proteomes" id="UP000596742">
    <property type="component" value="Unassembled WGS sequence"/>
</dbReference>
<feature type="region of interest" description="Disordered" evidence="1">
    <location>
        <begin position="300"/>
        <end position="324"/>
    </location>
</feature>
<evidence type="ECO:0000256" key="1">
    <source>
        <dbReference type="SAM" id="MobiDB-lite"/>
    </source>
</evidence>
<feature type="compositionally biased region" description="Basic and acidic residues" evidence="1">
    <location>
        <begin position="383"/>
        <end position="397"/>
    </location>
</feature>
<protein>
    <recommendedName>
        <fullName evidence="5">Ion transport domain-containing protein</fullName>
    </recommendedName>
</protein>
<feature type="transmembrane region" description="Helical" evidence="2">
    <location>
        <begin position="50"/>
        <end position="70"/>
    </location>
</feature>
<dbReference type="GO" id="GO:0005886">
    <property type="term" value="C:plasma membrane"/>
    <property type="evidence" value="ECO:0007669"/>
    <property type="project" value="TreeGrafter"/>
</dbReference>
<dbReference type="InterPro" id="IPR050927">
    <property type="entry name" value="TRPM"/>
</dbReference>
<evidence type="ECO:0000313" key="4">
    <source>
        <dbReference type="Proteomes" id="UP000596742"/>
    </source>
</evidence>
<dbReference type="OrthoDB" id="9994106at2759"/>
<evidence type="ECO:0000313" key="3">
    <source>
        <dbReference type="EMBL" id="VDI08563.1"/>
    </source>
</evidence>
<keyword evidence="2" id="KW-0472">Membrane</keyword>
<organism evidence="3 4">
    <name type="scientific">Mytilus galloprovincialis</name>
    <name type="common">Mediterranean mussel</name>
    <dbReference type="NCBI Taxonomy" id="29158"/>
    <lineage>
        <taxon>Eukaryota</taxon>
        <taxon>Metazoa</taxon>
        <taxon>Spiralia</taxon>
        <taxon>Lophotrochozoa</taxon>
        <taxon>Mollusca</taxon>
        <taxon>Bivalvia</taxon>
        <taxon>Autobranchia</taxon>
        <taxon>Pteriomorphia</taxon>
        <taxon>Mytilida</taxon>
        <taxon>Mytiloidea</taxon>
        <taxon>Mytilidae</taxon>
        <taxon>Mytilinae</taxon>
        <taxon>Mytilus</taxon>
    </lineage>
</organism>
<feature type="region of interest" description="Disordered" evidence="1">
    <location>
        <begin position="351"/>
        <end position="397"/>
    </location>
</feature>
<keyword evidence="4" id="KW-1185">Reference proteome</keyword>
<feature type="transmembrane region" description="Helical" evidence="2">
    <location>
        <begin position="188"/>
        <end position="207"/>
    </location>
</feature>
<comment type="caution">
    <text evidence="3">The sequence shown here is derived from an EMBL/GenBank/DDBJ whole genome shotgun (WGS) entry which is preliminary data.</text>
</comment>
<name>A0A8B6CPU0_MYTGA</name>
<evidence type="ECO:0008006" key="5">
    <source>
        <dbReference type="Google" id="ProtNLM"/>
    </source>
</evidence>
<dbReference type="PANTHER" id="PTHR13800:SF1">
    <property type="entry name" value="TRANSIENT RECEPTOR POTENTIAL CATION CHANNEL TRPM"/>
    <property type="match status" value="1"/>
</dbReference>
<dbReference type="PANTHER" id="PTHR13800">
    <property type="entry name" value="TRANSIENT RECEPTOR POTENTIAL CATION CHANNEL, SUBFAMILY M, MEMBER 6"/>
    <property type="match status" value="1"/>
</dbReference>
<reference evidence="3" key="1">
    <citation type="submission" date="2018-11" db="EMBL/GenBank/DDBJ databases">
        <authorList>
            <person name="Alioto T."/>
            <person name="Alioto T."/>
        </authorList>
    </citation>
    <scope>NUCLEOTIDE SEQUENCE</scope>
</reference>
<keyword evidence="2" id="KW-1133">Transmembrane helix</keyword>
<feature type="compositionally biased region" description="Low complexity" evidence="1">
    <location>
        <begin position="364"/>
        <end position="380"/>
    </location>
</feature>
<feature type="transmembrane region" description="Helical" evidence="2">
    <location>
        <begin position="136"/>
        <end position="154"/>
    </location>
</feature>
<accession>A0A8B6CPU0</accession>
<proteinExistence type="predicted"/>
<dbReference type="GO" id="GO:0005261">
    <property type="term" value="F:monoatomic cation channel activity"/>
    <property type="evidence" value="ECO:0007669"/>
    <property type="project" value="TreeGrafter"/>
</dbReference>
<sequence>MTSGLSSNYRTDRRERPSGNYMIESSSFKATESNYSDCIDKKHLIFRDTFSFMIIMTVIMMCYNISYYALLYPNSEFSWEQMEKIIRNGYWMLFGELNLDGDTLSDCTSNRTLYEIGPLQRCPTQLGLYITPYLKAVYGLIAVILLLNLLIAMYSDTFQKVQQESEFYWSQLQTDFLEEYSIKTVFPIHLQLLVLPAAIIHAIIWFFCPFLCCKLFNKCMKDDDDDNYLEDNDDDYDEEDDKNDKNTSLNYYPMFVRVFLYNTNFDLKLKTTKEAEGNGALKAKGEIDLMEVDRITMLQRQMDTNNKKQEKHNDKIDRRTQKMTTRLRNMDTTLKGIKKLLLLSTITASQESEIVEDEDEQNVSTSSSSSDDDSSSQSISSDEDYHDHRKDADCKMQ</sequence>
<keyword evidence="2" id="KW-0812">Transmembrane</keyword>
<dbReference type="EMBL" id="UYJE01002199">
    <property type="protein sequence ID" value="VDI08563.1"/>
    <property type="molecule type" value="Genomic_DNA"/>
</dbReference>
<dbReference type="GO" id="GO:0030001">
    <property type="term" value="P:metal ion transport"/>
    <property type="evidence" value="ECO:0007669"/>
    <property type="project" value="TreeGrafter"/>
</dbReference>
<gene>
    <name evidence="3" type="ORF">MGAL_10B006470</name>
</gene>
<feature type="compositionally biased region" description="Basic and acidic residues" evidence="1">
    <location>
        <begin position="305"/>
        <end position="320"/>
    </location>
</feature>
<evidence type="ECO:0000256" key="2">
    <source>
        <dbReference type="SAM" id="Phobius"/>
    </source>
</evidence>
<dbReference type="AlphaFoldDB" id="A0A8B6CPU0"/>